<dbReference type="GO" id="GO:0005634">
    <property type="term" value="C:nucleus"/>
    <property type="evidence" value="ECO:0007669"/>
    <property type="project" value="UniProtKB-SubCell"/>
</dbReference>
<evidence type="ECO:0000256" key="3">
    <source>
        <dbReference type="ARBA" id="ARBA00023163"/>
    </source>
</evidence>
<feature type="compositionally biased region" description="Basic residues" evidence="5">
    <location>
        <begin position="1350"/>
        <end position="1367"/>
    </location>
</feature>
<dbReference type="InterPro" id="IPR018866">
    <property type="entry name" value="Znf-4CXXC_R1"/>
</dbReference>
<sequence length="1378" mass="151779">MSKALHPQAKFDPIPPDLDLHSLVDRTPNFDWVVRISLSQIRRLGPSGFEKLVQLHVIEGGRPLVIEGWDRVLPSDLFSAKWLEKTYDKKQENVRDITAQSDIPMTTGHYLRSMRQLTNQWSPTNFRDERRQRLYLKDIDCPPEWLEHLRKVIPPNVFYMNESITVNPTAENRGDDIFGAPEKTAAVAGDLMSSLPEEMRAQNLMCYIGHEGTYTPAHREMCASLGQNIMVEASEDGHGEKAGSSIWFMTETKDREVVREYFLSMLGHDIEIEKHFAQINAWKKANFPVYVVEQKVGDFILVPPLAPHQVWNRGTRTVKVAWNRTTVETLDLALHEALPRARLVCRDEQYKNKAIVYYTLDKYYKELHGAEESSEVGFLGLGQELMQNSARMKQMASDFRRLFGLYTEVLIDEMFGHKQAGIEYVPFDSNITCSYCRSNIFNRFLTCKCCVRQLINGDEDTYDICMECYVMGRSCVCISGLQWCEQWRWADLVEKHEIWRAMVIKQDGFVDLEYSPQPLELARRRSGKKSVAQVCQEQLRRRPWNDITKAPEAPAEESDPEPEVDENGRLKKKKKSSRKPKKGDVYRCHVCCHKDYTYKLNFCTTCTEAYCYGVLWRAFDMMPQAAMEAENWQCPRCLNICNCGTCRRSGNTTPYVPKNTLLGHDTRPIADDRSVESIVDFRMHNLSWLKAAGEENRSKDSRRMQRLREQADAEKAKDPLAHIDAVDDAPHEMDSALQDSIMNGYGDQSHILGQNAYADGGPSTAQAANGPAEPGGRFETANVSGAQDFQDGGEGNSAYPDPSLMAGGRMMGMGFYEQDESADKILFDAFKMPSDDVFNSEPQMSEFVKKTLRLAKRKARLENDDDPDFRGPQSRHRKKPKTGNIDQLVNLDPALLGSLGNPSSSTPTRPPAQDGARGPSADDAAHGDKTQPAQQQVRPARPSLPADPLRPTLRHAKPMTSYVEAEEPLDDPDDTVPVRIPGAGGNGDQDLEGDPLDLAAHAIRALTGLPRSENPAPDASPSTPLPSGKRRGRPPRPSLGSISTPSSAAKDPKRRGRPPGSQRKSLLESVENNEDTTMPHATDAGEMDVDDAAPAQTDGAVSDKDTRASERAPAATGTGRKRGRPPGRRMTQPASTEDDRVETVPTPSSSLPPRRRGRPPAAATAARKQAEAEESPEPAIQPSGSLLSLAERMALRGKKVKVRARTSRDSAGAPKTGSPITATPAGTRSGAGTSAASKSATGTPVPANAKDVAMPDVETGTEPAAADVALLKRGRGELEDKEFAPAPEGHDSDGSESDAAPEPQPDRAPAPSVKKGPTVVRLDASSESEDTSSMASDVSDDDGADGNGGPKRRFTAVRGRGRGRPRGGRAGGSLRGRA</sequence>
<dbReference type="EMBL" id="QJNU01000771">
    <property type="protein sequence ID" value="RYO86677.1"/>
    <property type="molecule type" value="Genomic_DNA"/>
</dbReference>
<dbReference type="InterPro" id="IPR003347">
    <property type="entry name" value="JmjC_dom"/>
</dbReference>
<feature type="compositionally biased region" description="Gly residues" evidence="5">
    <location>
        <begin position="1368"/>
        <end position="1378"/>
    </location>
</feature>
<dbReference type="Gene3D" id="2.60.120.650">
    <property type="entry name" value="Cupin"/>
    <property type="match status" value="1"/>
</dbReference>
<comment type="subcellular location">
    <subcellularLocation>
        <location evidence="1">Nucleus</location>
    </subcellularLocation>
</comment>
<feature type="compositionally biased region" description="Acidic residues" evidence="5">
    <location>
        <begin position="964"/>
        <end position="974"/>
    </location>
</feature>
<feature type="region of interest" description="Disordered" evidence="5">
    <location>
        <begin position="546"/>
        <end position="580"/>
    </location>
</feature>
<feature type="compositionally biased region" description="Basic and acidic residues" evidence="5">
    <location>
        <begin position="1274"/>
        <end position="1293"/>
    </location>
</feature>
<evidence type="ECO:0000256" key="1">
    <source>
        <dbReference type="ARBA" id="ARBA00004123"/>
    </source>
</evidence>
<feature type="compositionally biased region" description="Low complexity" evidence="5">
    <location>
        <begin position="931"/>
        <end position="941"/>
    </location>
</feature>
<dbReference type="Pfam" id="PF10497">
    <property type="entry name" value="zf-4CXXC_R1"/>
    <property type="match status" value="1"/>
</dbReference>
<proteinExistence type="predicted"/>
<feature type="compositionally biased region" description="Basic residues" evidence="5">
    <location>
        <begin position="570"/>
        <end position="580"/>
    </location>
</feature>
<reference evidence="7 8" key="1">
    <citation type="submission" date="2018-06" db="EMBL/GenBank/DDBJ databases">
        <title>Complete Genomes of Monosporascus.</title>
        <authorList>
            <person name="Robinson A.J."/>
            <person name="Natvig D.O."/>
        </authorList>
    </citation>
    <scope>NUCLEOTIDE SEQUENCE [LARGE SCALE GENOMIC DNA]</scope>
    <source>
        <strain evidence="7 8">CBS 110550</strain>
    </source>
</reference>
<evidence type="ECO:0000313" key="8">
    <source>
        <dbReference type="Proteomes" id="UP000293360"/>
    </source>
</evidence>
<keyword evidence="4" id="KW-0539">Nucleus</keyword>
<feature type="compositionally biased region" description="Basic and acidic residues" evidence="5">
    <location>
        <begin position="1101"/>
        <end position="1110"/>
    </location>
</feature>
<organism evidence="7 8">
    <name type="scientific">Monosporascus ibericus</name>
    <dbReference type="NCBI Taxonomy" id="155417"/>
    <lineage>
        <taxon>Eukaryota</taxon>
        <taxon>Fungi</taxon>
        <taxon>Dikarya</taxon>
        <taxon>Ascomycota</taxon>
        <taxon>Pezizomycotina</taxon>
        <taxon>Sordariomycetes</taxon>
        <taxon>Xylariomycetidae</taxon>
        <taxon>Xylariales</taxon>
        <taxon>Xylariales incertae sedis</taxon>
        <taxon>Monosporascus</taxon>
    </lineage>
</organism>
<comment type="caution">
    <text evidence="7">The sequence shown here is derived from an EMBL/GenBank/DDBJ whole genome shotgun (WGS) entry which is preliminary data.</text>
</comment>
<feature type="compositionally biased region" description="Basic residues" evidence="5">
    <location>
        <begin position="1195"/>
        <end position="1205"/>
    </location>
</feature>
<keyword evidence="3" id="KW-0804">Transcription</keyword>
<evidence type="ECO:0000259" key="6">
    <source>
        <dbReference type="PROSITE" id="PS51184"/>
    </source>
</evidence>
<accession>A0A4Q4SYX9</accession>
<evidence type="ECO:0000313" key="7">
    <source>
        <dbReference type="EMBL" id="RYO86677.1"/>
    </source>
</evidence>
<dbReference type="STRING" id="155417.A0A4Q4SYX9"/>
<feature type="compositionally biased region" description="Low complexity" evidence="5">
    <location>
        <begin position="1221"/>
        <end position="1243"/>
    </location>
</feature>
<dbReference type="SMART" id="SM00558">
    <property type="entry name" value="JmjC"/>
    <property type="match status" value="1"/>
</dbReference>
<dbReference type="SUPFAM" id="SSF51197">
    <property type="entry name" value="Clavaminate synthase-like"/>
    <property type="match status" value="1"/>
</dbReference>
<dbReference type="Proteomes" id="UP000293360">
    <property type="component" value="Unassembled WGS sequence"/>
</dbReference>
<dbReference type="Pfam" id="PF02373">
    <property type="entry name" value="JmjC"/>
    <property type="match status" value="1"/>
</dbReference>
<gene>
    <name evidence="7" type="ORF">DL764_008971</name>
</gene>
<protein>
    <recommendedName>
        <fullName evidence="6">JmjC domain-containing protein</fullName>
    </recommendedName>
</protein>
<evidence type="ECO:0000256" key="2">
    <source>
        <dbReference type="ARBA" id="ARBA00023015"/>
    </source>
</evidence>
<feature type="region of interest" description="Disordered" evidence="5">
    <location>
        <begin position="694"/>
        <end position="717"/>
    </location>
</feature>
<keyword evidence="8" id="KW-1185">Reference proteome</keyword>
<evidence type="ECO:0000256" key="4">
    <source>
        <dbReference type="ARBA" id="ARBA00023242"/>
    </source>
</evidence>
<dbReference type="OrthoDB" id="298344at2759"/>
<dbReference type="PROSITE" id="PS51184">
    <property type="entry name" value="JMJC"/>
    <property type="match status" value="1"/>
</dbReference>
<keyword evidence="2" id="KW-0805">Transcription regulation</keyword>
<name>A0A4Q4SYX9_9PEZI</name>
<evidence type="ECO:0000256" key="5">
    <source>
        <dbReference type="SAM" id="MobiDB-lite"/>
    </source>
</evidence>
<feature type="region of interest" description="Disordered" evidence="5">
    <location>
        <begin position="858"/>
        <end position="1378"/>
    </location>
</feature>
<feature type="domain" description="JmjC" evidence="6">
    <location>
        <begin position="169"/>
        <end position="341"/>
    </location>
</feature>
<feature type="compositionally biased region" description="Acidic residues" evidence="5">
    <location>
        <begin position="554"/>
        <end position="565"/>
    </location>
</feature>